<reference evidence="2" key="1">
    <citation type="submission" date="2025-08" db="UniProtKB">
        <authorList>
            <consortium name="RefSeq"/>
        </authorList>
    </citation>
    <scope>IDENTIFICATION</scope>
</reference>
<evidence type="ECO:0000313" key="2">
    <source>
        <dbReference type="RefSeq" id="XP_045141324.1"/>
    </source>
</evidence>
<dbReference type="Proteomes" id="UP000694863">
    <property type="component" value="Unplaced"/>
</dbReference>
<dbReference type="RefSeq" id="XP_045141324.1">
    <property type="nucleotide sequence ID" value="XM_045285389.1"/>
</dbReference>
<evidence type="ECO:0000313" key="1">
    <source>
        <dbReference type="Proteomes" id="UP000694863"/>
    </source>
</evidence>
<proteinExistence type="predicted"/>
<accession>A0AC55CR56</accession>
<name>A0AC55CR56_ECHTE</name>
<keyword evidence="1" id="KW-1185">Reference proteome</keyword>
<protein>
    <submittedName>
        <fullName evidence="2">Oncostatin-M-specific receptor subunit beta isoform X1</fullName>
    </submittedName>
</protein>
<gene>
    <name evidence="2" type="primary">OSMR</name>
</gene>
<keyword evidence="2" id="KW-0675">Receptor</keyword>
<sequence length="975" mass="110122">MAAPARRQPTFLLVLLSLGMGQLKGLSEPLSVNPDSLEFAINLTYQRFSLLWSVRGLLDHQEIQMNFQIQISRINESNVIWTGNYITTVKSKESVHWSWESELPLECATHFVRIRSQVDDAQFPELRSWSKWTSWKEIRVLKPLSPGQTFSLFPKDNLVEAGSNMTVCYVSRSHGSEIACFLETEEIHEEEALTPHVTVFTLRNVSFLRPTGTNMHCRQKSTNELKGGLVIYVSKILEDPKNFSCETQDLKTLNCTWDPVAVTAPVNLHPSKRVQPPESYALYESFSQETRVCEHNTWCTWQVAEDSQDEYNFTLRLQNIFRERSVNLAFNLTHRVHPRPPFNFFLESVNSTNARVSWKVYPLRKPSTLLCRVECLQDEHVMEQQVNVSIGMQGEYLLSGLEPDTQYLARVCCAYGNHLWKWSDWVGQRFTTLDVAPSAPDMWRTVDPVPGGYNVTLYWKLLPKDHPRRKVLFYNITVENLDESTSTLLSVPATHSDTAVALSHSTYRISVTATSRGGTSPASALVVSGDSGDEKVEEERVVGTAEGILLSWKPRSGDAEGYVVEWYEQALGPLHGLQWKKLGPKTTHTVISPDAFRPGIRYNFRIYELSTKLMAFLLEKKTGYYQELVPLVNPQVTVEKMNAHSFTLSWKDYSTESQHGFIRGYYVYLKPKMQHCTQEYKKVALTDNSSYCKYKINDPEQKTFVVKHLQPQSVYEFFVTPFTSVGEGPNGTFMAITTTEQYSKELLRDQMLLRVLLPMGFCAALLVVIFYMKIQWMKQRCYPDIPDPYKSSILSLIKSKQSSNLTLLSPQDCTPDAIEVVHKLEGSKTQLTQKSVPKTELPLSASPQLADQSPSGGRACICFENLTYNQQVPEPCSCGHSPVPPTTQAHPLGLFSSLENIWKDYMTSLGEVPAGETGVNYVSQLTSPVSGGKDGLPIDPLVVEQCSEYKIQMVVPLGAPSSPHTEDRSLSSSAP</sequence>
<organism evidence="1 2">
    <name type="scientific">Echinops telfairi</name>
    <name type="common">Lesser hedgehog tenrec</name>
    <dbReference type="NCBI Taxonomy" id="9371"/>
    <lineage>
        <taxon>Eukaryota</taxon>
        <taxon>Metazoa</taxon>
        <taxon>Chordata</taxon>
        <taxon>Craniata</taxon>
        <taxon>Vertebrata</taxon>
        <taxon>Euteleostomi</taxon>
        <taxon>Mammalia</taxon>
        <taxon>Eutheria</taxon>
        <taxon>Afrotheria</taxon>
        <taxon>Tenrecidae</taxon>
        <taxon>Tenrecinae</taxon>
        <taxon>Echinops</taxon>
    </lineage>
</organism>